<dbReference type="InterPro" id="IPR002104">
    <property type="entry name" value="Integrase_catalytic"/>
</dbReference>
<dbReference type="PROSITE" id="PS51898">
    <property type="entry name" value="TYR_RECOMBINASE"/>
    <property type="match status" value="1"/>
</dbReference>
<dbReference type="Pfam" id="PF00589">
    <property type="entry name" value="Phage_integrase"/>
    <property type="match status" value="1"/>
</dbReference>
<keyword evidence="6" id="KW-1185">Reference proteome</keyword>
<dbReference type="InterPro" id="IPR010998">
    <property type="entry name" value="Integrase_recombinase_N"/>
</dbReference>
<evidence type="ECO:0000256" key="3">
    <source>
        <dbReference type="ARBA" id="ARBA00023172"/>
    </source>
</evidence>
<dbReference type="InterPro" id="IPR025269">
    <property type="entry name" value="SAM-like_dom"/>
</dbReference>
<evidence type="ECO:0000256" key="1">
    <source>
        <dbReference type="ARBA" id="ARBA00008857"/>
    </source>
</evidence>
<dbReference type="EMBL" id="BMIX01000001">
    <property type="protein sequence ID" value="GGG23848.1"/>
    <property type="molecule type" value="Genomic_DNA"/>
</dbReference>
<evidence type="ECO:0000313" key="5">
    <source>
        <dbReference type="EMBL" id="GGG23848.1"/>
    </source>
</evidence>
<accession>A0ABQ1WDM9</accession>
<keyword evidence="3" id="KW-0233">DNA recombination</keyword>
<dbReference type="InterPro" id="IPR011010">
    <property type="entry name" value="DNA_brk_join_enz"/>
</dbReference>
<dbReference type="SUPFAM" id="SSF56349">
    <property type="entry name" value="DNA breaking-rejoining enzymes"/>
    <property type="match status" value="1"/>
</dbReference>
<dbReference type="Proteomes" id="UP000605733">
    <property type="component" value="Unassembled WGS sequence"/>
</dbReference>
<organism evidence="5 6">
    <name type="scientific">Christiangramia forsetii</name>
    <dbReference type="NCBI Taxonomy" id="411153"/>
    <lineage>
        <taxon>Bacteria</taxon>
        <taxon>Pseudomonadati</taxon>
        <taxon>Bacteroidota</taxon>
        <taxon>Flavobacteriia</taxon>
        <taxon>Flavobacteriales</taxon>
        <taxon>Flavobacteriaceae</taxon>
        <taxon>Christiangramia</taxon>
    </lineage>
</organism>
<comment type="similarity">
    <text evidence="1">Belongs to the 'phage' integrase family.</text>
</comment>
<name>A0ABQ1WDM9_9FLAO</name>
<dbReference type="Gene3D" id="1.10.443.10">
    <property type="entry name" value="Intergrase catalytic core"/>
    <property type="match status" value="1"/>
</dbReference>
<evidence type="ECO:0000256" key="2">
    <source>
        <dbReference type="ARBA" id="ARBA00023125"/>
    </source>
</evidence>
<dbReference type="RefSeq" id="WP_011710356.1">
    <property type="nucleotide sequence ID" value="NZ_BMIX01000001.1"/>
</dbReference>
<evidence type="ECO:0000259" key="4">
    <source>
        <dbReference type="PROSITE" id="PS51898"/>
    </source>
</evidence>
<gene>
    <name evidence="5" type="ORF">GCM10011532_03810</name>
</gene>
<evidence type="ECO:0000313" key="6">
    <source>
        <dbReference type="Proteomes" id="UP000605733"/>
    </source>
</evidence>
<keyword evidence="2" id="KW-0238">DNA-binding</keyword>
<sequence length="418" mass="49299">MATSSFYVRKNKNIATIIFRFSYKRGVSPFRKSTGEQIPADAWDTNKQKVKDKVSTFAYSGKINERLEKIQKHFEEKVKGEDISIPFLEKLWLSIDDRKGISFLEFCNNYYEWAKVNNNPRTKKPYSEGTLKKYNGAINKLKEFTQNKFQVNFKNLDQHFHTEFIKYFEGKGLADNTIGTDLKNIKVFAKAASKEHPVNNFILSDEFYLPNNETISVYCDESEIQRIYDFIPEKDYQLNARNWFIIGCWTGLRISDWHRVKEIKEDYITIKPEKTKNTSGKTVVIPVHWQIKEIIKEYGMPRKIKSQNFNVYIKEVFEEAGFKNFTYGSKMESIGKDSKDHDIMRKKVGNFPKWQLISSHTCRRSFATNNYLMGIDSLTIMNVTGHTSEKNFLKYIRVTPKQHAERLMEKWNKHYEIN</sequence>
<feature type="domain" description="Tyr recombinase" evidence="4">
    <location>
        <begin position="214"/>
        <end position="408"/>
    </location>
</feature>
<dbReference type="Pfam" id="PF13102">
    <property type="entry name" value="Phage_int_SAM_5"/>
    <property type="match status" value="1"/>
</dbReference>
<dbReference type="InterPro" id="IPR013762">
    <property type="entry name" value="Integrase-like_cat_sf"/>
</dbReference>
<reference evidence="6" key="1">
    <citation type="journal article" date="2019" name="Int. J. Syst. Evol. Microbiol.">
        <title>The Global Catalogue of Microorganisms (GCM) 10K type strain sequencing project: providing services to taxonomists for standard genome sequencing and annotation.</title>
        <authorList>
            <consortium name="The Broad Institute Genomics Platform"/>
            <consortium name="The Broad Institute Genome Sequencing Center for Infectious Disease"/>
            <person name="Wu L."/>
            <person name="Ma J."/>
        </authorList>
    </citation>
    <scope>NUCLEOTIDE SEQUENCE [LARGE SCALE GENOMIC DNA]</scope>
    <source>
        <strain evidence="6">CGMCC 1.15422</strain>
    </source>
</reference>
<comment type="caution">
    <text evidence="5">The sequence shown here is derived from an EMBL/GenBank/DDBJ whole genome shotgun (WGS) entry which is preliminary data.</text>
</comment>
<dbReference type="Gene3D" id="1.10.150.130">
    <property type="match status" value="1"/>
</dbReference>
<dbReference type="PANTHER" id="PTHR30349">
    <property type="entry name" value="PHAGE INTEGRASE-RELATED"/>
    <property type="match status" value="1"/>
</dbReference>
<dbReference type="InterPro" id="IPR050090">
    <property type="entry name" value="Tyrosine_recombinase_XerCD"/>
</dbReference>
<protein>
    <submittedName>
        <fullName evidence="5">Transposase</fullName>
    </submittedName>
</protein>
<dbReference type="PANTHER" id="PTHR30349:SF64">
    <property type="entry name" value="PROPHAGE INTEGRASE INTD-RELATED"/>
    <property type="match status" value="1"/>
</dbReference>
<proteinExistence type="inferred from homology"/>